<protein>
    <submittedName>
        <fullName evidence="2">Uncharacterized protein</fullName>
    </submittedName>
</protein>
<comment type="caution">
    <text evidence="2">The sequence shown here is derived from an EMBL/GenBank/DDBJ whole genome shotgun (WGS) entry which is preliminary data.</text>
</comment>
<dbReference type="EMBL" id="JAUEPO010000006">
    <property type="protein sequence ID" value="KAK3320202.1"/>
    <property type="molecule type" value="Genomic_DNA"/>
</dbReference>
<gene>
    <name evidence="2" type="ORF">B0T19DRAFT_445976</name>
</gene>
<reference evidence="2" key="2">
    <citation type="submission" date="2023-06" db="EMBL/GenBank/DDBJ databases">
        <authorList>
            <consortium name="Lawrence Berkeley National Laboratory"/>
            <person name="Haridas S."/>
            <person name="Hensen N."/>
            <person name="Bonometti L."/>
            <person name="Westerberg I."/>
            <person name="Brannstrom I.O."/>
            <person name="Guillou S."/>
            <person name="Cros-Aarteil S."/>
            <person name="Calhoun S."/>
            <person name="Kuo A."/>
            <person name="Mondo S."/>
            <person name="Pangilinan J."/>
            <person name="Riley R."/>
            <person name="Labutti K."/>
            <person name="Andreopoulos B."/>
            <person name="Lipzen A."/>
            <person name="Chen C."/>
            <person name="Yanf M."/>
            <person name="Daum C."/>
            <person name="Ng V."/>
            <person name="Clum A."/>
            <person name="Steindorff A."/>
            <person name="Ohm R."/>
            <person name="Martin F."/>
            <person name="Silar P."/>
            <person name="Natvig D."/>
            <person name="Lalanne C."/>
            <person name="Gautier V."/>
            <person name="Ament-Velasquez S.L."/>
            <person name="Kruys A."/>
            <person name="Hutchinson M.I."/>
            <person name="Powell A.J."/>
            <person name="Barry K."/>
            <person name="Miller A.N."/>
            <person name="Grigoriev I.V."/>
            <person name="Debuchy R."/>
            <person name="Gladieux P."/>
            <person name="Thoren M.H."/>
            <person name="Johannesson H."/>
        </authorList>
    </citation>
    <scope>NUCLEOTIDE SEQUENCE</scope>
    <source>
        <strain evidence="2">SMH4131-1</strain>
    </source>
</reference>
<sequence length="559" mass="63977">MSDATSTSHSSPNAGVSENRRYLIPAHRRLDRLPVEVIKRICDFVIGRPPVLEEIPSEPNRLLTERWNRFYAGRRSICLGLCHTSRYLCRVARRSLYRDVVLEDRKATWDFLVLLANKPERRILVRSLMWRIWRPESDAASEPAASDPGSFADSSEGDDDDDEMSLLALQLRLSNLFSGANSAADMGPISLPHLDLSAFPPIEPPPPKGRPDPEAPPWDDGVEILIAITKLAHHLECLRLFPALVLQPLPFPCRDLFKVLSLLNLFIYVPVKWCSARVARVMKNAILPDPSIRDWPCLGLLRSVELEVVDDLTRPQFLSLGFQTWDGLAEGSTQKPPELRTRLESVVLRFFDPLFLEDTNHEIIRWLEVCPDPGPPLKRLEYQQYWLHIEKKPEFTVWHLPAACGRGVATPDRLRFRFDLKAVSSTLESLRMPLGFFGYVEGIILRPPDPDDPSVQRLTRLKHLEINIDTLFRQICPLDADAGFDPVVLSKILRINQYFELFLNEPIQYSRFREEPPEFWDDTAWLDSILTRLPPGIEDLVLVEWWPTTSVIAGRRTLG</sequence>
<accession>A0AAE0I8R6</accession>
<evidence type="ECO:0000313" key="3">
    <source>
        <dbReference type="Proteomes" id="UP001286456"/>
    </source>
</evidence>
<feature type="compositionally biased region" description="Low complexity" evidence="1">
    <location>
        <begin position="139"/>
        <end position="148"/>
    </location>
</feature>
<proteinExistence type="predicted"/>
<dbReference type="AlphaFoldDB" id="A0AAE0I8R6"/>
<organism evidence="2 3">
    <name type="scientific">Cercophora scortea</name>
    <dbReference type="NCBI Taxonomy" id="314031"/>
    <lineage>
        <taxon>Eukaryota</taxon>
        <taxon>Fungi</taxon>
        <taxon>Dikarya</taxon>
        <taxon>Ascomycota</taxon>
        <taxon>Pezizomycotina</taxon>
        <taxon>Sordariomycetes</taxon>
        <taxon>Sordariomycetidae</taxon>
        <taxon>Sordariales</taxon>
        <taxon>Lasiosphaeriaceae</taxon>
        <taxon>Cercophora</taxon>
    </lineage>
</organism>
<evidence type="ECO:0000256" key="1">
    <source>
        <dbReference type="SAM" id="MobiDB-lite"/>
    </source>
</evidence>
<dbReference type="Proteomes" id="UP001286456">
    <property type="component" value="Unassembled WGS sequence"/>
</dbReference>
<evidence type="ECO:0000313" key="2">
    <source>
        <dbReference type="EMBL" id="KAK3320202.1"/>
    </source>
</evidence>
<feature type="region of interest" description="Disordered" evidence="1">
    <location>
        <begin position="139"/>
        <end position="161"/>
    </location>
</feature>
<keyword evidence="3" id="KW-1185">Reference proteome</keyword>
<name>A0AAE0I8R6_9PEZI</name>
<reference evidence="2" key="1">
    <citation type="journal article" date="2023" name="Mol. Phylogenet. Evol.">
        <title>Genome-scale phylogeny and comparative genomics of the fungal order Sordariales.</title>
        <authorList>
            <person name="Hensen N."/>
            <person name="Bonometti L."/>
            <person name="Westerberg I."/>
            <person name="Brannstrom I.O."/>
            <person name="Guillou S."/>
            <person name="Cros-Aarteil S."/>
            <person name="Calhoun S."/>
            <person name="Haridas S."/>
            <person name="Kuo A."/>
            <person name="Mondo S."/>
            <person name="Pangilinan J."/>
            <person name="Riley R."/>
            <person name="LaButti K."/>
            <person name="Andreopoulos B."/>
            <person name="Lipzen A."/>
            <person name="Chen C."/>
            <person name="Yan M."/>
            <person name="Daum C."/>
            <person name="Ng V."/>
            <person name="Clum A."/>
            <person name="Steindorff A."/>
            <person name="Ohm R.A."/>
            <person name="Martin F."/>
            <person name="Silar P."/>
            <person name="Natvig D.O."/>
            <person name="Lalanne C."/>
            <person name="Gautier V."/>
            <person name="Ament-Velasquez S.L."/>
            <person name="Kruys A."/>
            <person name="Hutchinson M.I."/>
            <person name="Powell A.J."/>
            <person name="Barry K."/>
            <person name="Miller A.N."/>
            <person name="Grigoriev I.V."/>
            <person name="Debuchy R."/>
            <person name="Gladieux P."/>
            <person name="Hiltunen Thoren M."/>
            <person name="Johannesson H."/>
        </authorList>
    </citation>
    <scope>NUCLEOTIDE SEQUENCE</scope>
    <source>
        <strain evidence="2">SMH4131-1</strain>
    </source>
</reference>